<keyword evidence="5" id="KW-1185">Reference proteome</keyword>
<comment type="caution">
    <text evidence="4">The sequence shown here is derived from an EMBL/GenBank/DDBJ whole genome shotgun (WGS) entry which is preliminary data.</text>
</comment>
<evidence type="ECO:0000256" key="2">
    <source>
        <dbReference type="ARBA" id="ARBA00022679"/>
    </source>
</evidence>
<name>A0AAD9S555_PHOAM</name>
<evidence type="ECO:0000313" key="4">
    <source>
        <dbReference type="EMBL" id="KAK2599459.1"/>
    </source>
</evidence>
<sequence>MDGPLTPSTFVEVPSPTIVKPLSRGHASLSTSSSSSSTSSKDAEVELDPEEETLLLVWYLRVRDAASENPILKDDYASALMQRMNFDLSRSLFQLDQTYIQYICGRAKQIDGWAQDFLDRHQYEDVLVLQLACGLDSRCQRLRHGKEVKWIDVDRPRVTGLRKRLMPDAGCEDYALVTANVADEDDSWLNEIPNDRPTLIIMEGLLYYLEPEEGIRLIQRLLGHFKHGNIACDTIGSITVVFTSLLEAFRNSEARMRWGIDDANDIRKLDRRLVLRHRVFAHEFMGTGWFGKRYPPMFGGWTPLISLLPSFKKNGQFLHFEF</sequence>
<organism evidence="4 5">
    <name type="scientific">Phomopsis amygdali</name>
    <name type="common">Fusicoccum amygdali</name>
    <dbReference type="NCBI Taxonomy" id="1214568"/>
    <lineage>
        <taxon>Eukaryota</taxon>
        <taxon>Fungi</taxon>
        <taxon>Dikarya</taxon>
        <taxon>Ascomycota</taxon>
        <taxon>Pezizomycotina</taxon>
        <taxon>Sordariomycetes</taxon>
        <taxon>Sordariomycetidae</taxon>
        <taxon>Diaporthales</taxon>
        <taxon>Diaporthaceae</taxon>
        <taxon>Diaporthe</taxon>
    </lineage>
</organism>
<dbReference type="GO" id="GO:0032259">
    <property type="term" value="P:methylation"/>
    <property type="evidence" value="ECO:0007669"/>
    <property type="project" value="UniProtKB-KW"/>
</dbReference>
<dbReference type="Proteomes" id="UP001265746">
    <property type="component" value="Unassembled WGS sequence"/>
</dbReference>
<gene>
    <name evidence="4" type="ORF">N8I77_011213</name>
</gene>
<dbReference type="PANTHER" id="PTHR43619:SF2">
    <property type="entry name" value="S-ADENOSYL-L-METHIONINE-DEPENDENT METHYLTRANSFERASES SUPERFAMILY PROTEIN"/>
    <property type="match status" value="1"/>
</dbReference>
<dbReference type="InterPro" id="IPR007213">
    <property type="entry name" value="Ppm1/Ppm2/Tcmp"/>
</dbReference>
<dbReference type="SUPFAM" id="SSF53335">
    <property type="entry name" value="S-adenosyl-L-methionine-dependent methyltransferases"/>
    <property type="match status" value="1"/>
</dbReference>
<evidence type="ECO:0000256" key="1">
    <source>
        <dbReference type="ARBA" id="ARBA00022603"/>
    </source>
</evidence>
<protein>
    <submittedName>
        <fullName evidence="4">Uncharacterized protein</fullName>
    </submittedName>
</protein>
<dbReference type="PANTHER" id="PTHR43619">
    <property type="entry name" value="S-ADENOSYL-L-METHIONINE-DEPENDENT METHYLTRANSFERASE YKTD-RELATED"/>
    <property type="match status" value="1"/>
</dbReference>
<dbReference type="AlphaFoldDB" id="A0AAD9S555"/>
<accession>A0AAD9S555</accession>
<dbReference type="EMBL" id="JAUJFL010000007">
    <property type="protein sequence ID" value="KAK2599459.1"/>
    <property type="molecule type" value="Genomic_DNA"/>
</dbReference>
<feature type="region of interest" description="Disordered" evidence="3">
    <location>
        <begin position="1"/>
        <end position="47"/>
    </location>
</feature>
<evidence type="ECO:0000256" key="3">
    <source>
        <dbReference type="SAM" id="MobiDB-lite"/>
    </source>
</evidence>
<dbReference type="GO" id="GO:0008168">
    <property type="term" value="F:methyltransferase activity"/>
    <property type="evidence" value="ECO:0007669"/>
    <property type="project" value="UniProtKB-KW"/>
</dbReference>
<feature type="compositionally biased region" description="Low complexity" evidence="3">
    <location>
        <begin position="28"/>
        <end position="40"/>
    </location>
</feature>
<keyword evidence="2" id="KW-0808">Transferase</keyword>
<dbReference type="Pfam" id="PF04072">
    <property type="entry name" value="LCM"/>
    <property type="match status" value="1"/>
</dbReference>
<evidence type="ECO:0000313" key="5">
    <source>
        <dbReference type="Proteomes" id="UP001265746"/>
    </source>
</evidence>
<dbReference type="InterPro" id="IPR029063">
    <property type="entry name" value="SAM-dependent_MTases_sf"/>
</dbReference>
<dbReference type="Gene3D" id="3.40.50.150">
    <property type="entry name" value="Vaccinia Virus protein VP39"/>
    <property type="match status" value="1"/>
</dbReference>
<proteinExistence type="predicted"/>
<reference evidence="4" key="1">
    <citation type="submission" date="2023-06" db="EMBL/GenBank/DDBJ databases">
        <authorList>
            <person name="Noh H."/>
        </authorList>
    </citation>
    <scope>NUCLEOTIDE SEQUENCE</scope>
    <source>
        <strain evidence="4">DUCC20226</strain>
    </source>
</reference>
<keyword evidence="1" id="KW-0489">Methyltransferase</keyword>